<evidence type="ECO:0000256" key="1">
    <source>
        <dbReference type="SAM" id="MobiDB-lite"/>
    </source>
</evidence>
<reference evidence="3" key="1">
    <citation type="submission" date="2023-03" db="EMBL/GenBank/DDBJ databases">
        <title>Massive genome expansion in bonnet fungi (Mycena s.s.) driven by repeated elements and novel gene families across ecological guilds.</title>
        <authorList>
            <consortium name="Lawrence Berkeley National Laboratory"/>
            <person name="Harder C.B."/>
            <person name="Miyauchi S."/>
            <person name="Viragh M."/>
            <person name="Kuo A."/>
            <person name="Thoen E."/>
            <person name="Andreopoulos B."/>
            <person name="Lu D."/>
            <person name="Skrede I."/>
            <person name="Drula E."/>
            <person name="Henrissat B."/>
            <person name="Morin E."/>
            <person name="Kohler A."/>
            <person name="Barry K."/>
            <person name="LaButti K."/>
            <person name="Morin E."/>
            <person name="Salamov A."/>
            <person name="Lipzen A."/>
            <person name="Mereny Z."/>
            <person name="Hegedus B."/>
            <person name="Baldrian P."/>
            <person name="Stursova M."/>
            <person name="Weitz H."/>
            <person name="Taylor A."/>
            <person name="Grigoriev I.V."/>
            <person name="Nagy L.G."/>
            <person name="Martin F."/>
            <person name="Kauserud H."/>
        </authorList>
    </citation>
    <scope>NUCLEOTIDE SEQUENCE</scope>
    <source>
        <strain evidence="3">CBHHK182m</strain>
    </source>
</reference>
<accession>A0AAD7I4Y5</accession>
<keyword evidence="4" id="KW-1185">Reference proteome</keyword>
<dbReference type="Proteomes" id="UP001215598">
    <property type="component" value="Unassembled WGS sequence"/>
</dbReference>
<proteinExistence type="predicted"/>
<keyword evidence="2" id="KW-1133">Transmembrane helix</keyword>
<evidence type="ECO:0000256" key="2">
    <source>
        <dbReference type="SAM" id="Phobius"/>
    </source>
</evidence>
<gene>
    <name evidence="3" type="ORF">B0H16DRAFT_1892552</name>
</gene>
<evidence type="ECO:0000313" key="3">
    <source>
        <dbReference type="EMBL" id="KAJ7734070.1"/>
    </source>
</evidence>
<organism evidence="3 4">
    <name type="scientific">Mycena metata</name>
    <dbReference type="NCBI Taxonomy" id="1033252"/>
    <lineage>
        <taxon>Eukaryota</taxon>
        <taxon>Fungi</taxon>
        <taxon>Dikarya</taxon>
        <taxon>Basidiomycota</taxon>
        <taxon>Agaricomycotina</taxon>
        <taxon>Agaricomycetes</taxon>
        <taxon>Agaricomycetidae</taxon>
        <taxon>Agaricales</taxon>
        <taxon>Marasmiineae</taxon>
        <taxon>Mycenaceae</taxon>
        <taxon>Mycena</taxon>
    </lineage>
</organism>
<comment type="caution">
    <text evidence="3">The sequence shown here is derived from an EMBL/GenBank/DDBJ whole genome shotgun (WGS) entry which is preliminary data.</text>
</comment>
<dbReference type="AlphaFoldDB" id="A0AAD7I4Y5"/>
<keyword evidence="2" id="KW-0812">Transmembrane</keyword>
<feature type="region of interest" description="Disordered" evidence="1">
    <location>
        <begin position="1"/>
        <end position="21"/>
    </location>
</feature>
<dbReference type="EMBL" id="JARKIB010000134">
    <property type="protein sequence ID" value="KAJ7734070.1"/>
    <property type="molecule type" value="Genomic_DNA"/>
</dbReference>
<sequence length="213" mass="22996">MATVFSDTPMSTTSGTSPSATSTCLSTGAICGFANSPGTLYLFTFLSTLLLLTLVSGGIISRSMYLRRRQQRLMASGAWAPPTRRTAMTLEASLRNKPTMYEVNLSLVAPEDLRYWDGMQPLAAAYRRPAARPIPVPAEVAYSVNNPGETRPSPNSNIPRRAAPLGVYACRGEPSASTARAYRHDPVARNPAEPAPASCVCYCDADRTFLEWG</sequence>
<name>A0AAD7I4Y5_9AGAR</name>
<keyword evidence="2" id="KW-0472">Membrane</keyword>
<protein>
    <submittedName>
        <fullName evidence="3">Uncharacterized protein</fullName>
    </submittedName>
</protein>
<feature type="transmembrane region" description="Helical" evidence="2">
    <location>
        <begin position="40"/>
        <end position="60"/>
    </location>
</feature>
<evidence type="ECO:0000313" key="4">
    <source>
        <dbReference type="Proteomes" id="UP001215598"/>
    </source>
</evidence>